<feature type="domain" description="DNA mismatch repair protein S5" evidence="5">
    <location>
        <begin position="217"/>
        <end position="356"/>
    </location>
</feature>
<comment type="similarity">
    <text evidence="1">Belongs to the DNA mismatch repair MutL/HexB family.</text>
</comment>
<evidence type="ECO:0008006" key="8">
    <source>
        <dbReference type="Google" id="ProtNLM"/>
    </source>
</evidence>
<evidence type="ECO:0000313" key="6">
    <source>
        <dbReference type="EMBL" id="KLT45528.1"/>
    </source>
</evidence>
<dbReference type="InterPro" id="IPR042120">
    <property type="entry name" value="MutL_C_dimsub"/>
</dbReference>
<feature type="compositionally biased region" description="Pro residues" evidence="3">
    <location>
        <begin position="377"/>
        <end position="386"/>
    </location>
</feature>
<evidence type="ECO:0000256" key="2">
    <source>
        <dbReference type="ARBA" id="ARBA00022763"/>
    </source>
</evidence>
<dbReference type="OrthoDB" id="429932at2759"/>
<dbReference type="GO" id="GO:0061982">
    <property type="term" value="P:meiosis I cell cycle process"/>
    <property type="evidence" value="ECO:0007669"/>
    <property type="project" value="UniProtKB-ARBA"/>
</dbReference>
<dbReference type="GeneID" id="28986960"/>
<reference evidence="6 7" key="1">
    <citation type="submission" date="2015-03" db="EMBL/GenBank/DDBJ databases">
        <title>Genomics and transcriptomics of the oil-accumulating basidiomycete yeast T. oleaginosus allow insights into substrate utilization and the diverse evolutionary trajectories of mating systems in fungi.</title>
        <authorList>
            <consortium name="DOE Joint Genome Institute"/>
            <person name="Kourist R."/>
            <person name="Kracht O."/>
            <person name="Bracharz F."/>
            <person name="Lipzen A."/>
            <person name="Nolan M."/>
            <person name="Ohm R."/>
            <person name="Grigoriev I."/>
            <person name="Sun S."/>
            <person name="Heitman J."/>
            <person name="Bruck T."/>
            <person name="Nowrousian M."/>
        </authorList>
    </citation>
    <scope>NUCLEOTIDE SEQUENCE [LARGE SCALE GENOMIC DNA]</scope>
    <source>
        <strain evidence="6 7">IBC0246</strain>
    </source>
</reference>
<proteinExistence type="inferred from homology"/>
<dbReference type="InterPro" id="IPR036890">
    <property type="entry name" value="HATPase_C_sf"/>
</dbReference>
<evidence type="ECO:0000259" key="4">
    <source>
        <dbReference type="SMART" id="SM00853"/>
    </source>
</evidence>
<dbReference type="Gene3D" id="3.30.1540.20">
    <property type="entry name" value="MutL, C-terminal domain, dimerisation subdomain"/>
    <property type="match status" value="1"/>
</dbReference>
<evidence type="ECO:0000259" key="5">
    <source>
        <dbReference type="SMART" id="SM01340"/>
    </source>
</evidence>
<dbReference type="AlphaFoldDB" id="A0A0J0XWV3"/>
<evidence type="ECO:0000313" key="7">
    <source>
        <dbReference type="Proteomes" id="UP000053611"/>
    </source>
</evidence>
<dbReference type="Pfam" id="PF13589">
    <property type="entry name" value="HATPase_c_3"/>
    <property type="match status" value="1"/>
</dbReference>
<keyword evidence="7" id="KW-1185">Reference proteome</keyword>
<dbReference type="InterPro" id="IPR014721">
    <property type="entry name" value="Ribsml_uS5_D2-typ_fold_subgr"/>
</dbReference>
<feature type="region of interest" description="Disordered" evidence="3">
    <location>
        <begin position="424"/>
        <end position="462"/>
    </location>
</feature>
<dbReference type="GO" id="GO:0005524">
    <property type="term" value="F:ATP binding"/>
    <property type="evidence" value="ECO:0007669"/>
    <property type="project" value="InterPro"/>
</dbReference>
<protein>
    <recommendedName>
        <fullName evidence="8">MutL C-terminal dimerisation domain-containing protein</fullName>
    </recommendedName>
</protein>
<dbReference type="SMART" id="SM00853">
    <property type="entry name" value="MutL_C"/>
    <property type="match status" value="1"/>
</dbReference>
<dbReference type="SMART" id="SM01340">
    <property type="entry name" value="DNA_mis_repair"/>
    <property type="match status" value="1"/>
</dbReference>
<dbReference type="InterPro" id="IPR013507">
    <property type="entry name" value="DNA_mismatch_S5_2-like"/>
</dbReference>
<dbReference type="Gene3D" id="3.30.1370.100">
    <property type="entry name" value="MutL, C-terminal domain, regulatory subdomain"/>
    <property type="match status" value="1"/>
</dbReference>
<evidence type="ECO:0000256" key="1">
    <source>
        <dbReference type="ARBA" id="ARBA00006082"/>
    </source>
</evidence>
<gene>
    <name evidence="6" type="ORF">CC85DRAFT_325650</name>
</gene>
<dbReference type="GO" id="GO:0032300">
    <property type="term" value="C:mismatch repair complex"/>
    <property type="evidence" value="ECO:0007669"/>
    <property type="project" value="InterPro"/>
</dbReference>
<dbReference type="SUPFAM" id="SSF54211">
    <property type="entry name" value="Ribosomal protein S5 domain 2-like"/>
    <property type="match status" value="1"/>
</dbReference>
<dbReference type="GO" id="GO:0006298">
    <property type="term" value="P:mismatch repair"/>
    <property type="evidence" value="ECO:0007669"/>
    <property type="project" value="InterPro"/>
</dbReference>
<dbReference type="STRING" id="879819.A0A0J0XWV3"/>
<feature type="region of interest" description="Disordered" evidence="3">
    <location>
        <begin position="360"/>
        <end position="406"/>
    </location>
</feature>
<keyword evidence="2" id="KW-0227">DNA damage</keyword>
<dbReference type="SUPFAM" id="SSF55874">
    <property type="entry name" value="ATPase domain of HSP90 chaperone/DNA topoisomerase II/histidine kinase"/>
    <property type="match status" value="1"/>
</dbReference>
<feature type="compositionally biased region" description="Low complexity" evidence="3">
    <location>
        <begin position="424"/>
        <end position="440"/>
    </location>
</feature>
<accession>A0A0J0XWV3</accession>
<dbReference type="PANTHER" id="PTHR10073">
    <property type="entry name" value="DNA MISMATCH REPAIR PROTEIN MLH, PMS, MUTL"/>
    <property type="match status" value="1"/>
</dbReference>
<sequence>MNNGARIKRLSRPAATRLRSSLVIPSLPQILTELAHNALDAGATSIECWVRLVPGDESVRLEDDGHGITLENLGFIGEQYITSKEAEGWSGNGTYGYRGEALASISALSLMEITSRAPGAETHSKIIRNGETIYLGKARHELGRARGTTVSVRDLFNAIPVRRASLASTPSISACKQAMEALVLVAPKIRWVLWEDRLGGMRKILHWAGGKNSLEAFRGLYGHAGVERVQKIRVSSGDRRMDGFISLEGAFTKSHQHLYINGYAIPGSELHKLIERRFASSSFSALSSNLTEESVAPTQKRSSPRRLERFPIYVLNITLPSADVDAAYDARKLTIGCKEPGKTRAFVIAVIDDFLRKSGFGAPRSGTDSPTRQNLPMPSPSKPFSPRPSGLSSTIVPDEAEPETVPNPARQLFFNSYRLGSEAPSTLAAPSPATPSPIASGNGDNVPPAGISAPSPPELEPSTVEELIKQASDQVISRVRKFDERQDDERTTYAPSWLPPVRSDMKFTHASIASAIVLPQVDRRFIPCVMMAEDTSEEKSEALVVIDQHAADERVAVEQILDALNEGFARNNMAITELEDGVVRVVLSRQEVATLELPGVREVLRRWGIGLGDTAAQGEYTQVNALCVPQLLDRLGHKNATELTRLLRLYLPELADSLPEIQVLTTLLDCGSRDGSHGWASVQRRMPLEMAELANSKACRGAIMFGDRLQGDQCERLVAQLAVTRNPWICAHGRPTLAPLGLIPQYRPPARRAIDWAAWKHKHTEPPLSALRPS</sequence>
<dbReference type="EMBL" id="KQ087181">
    <property type="protein sequence ID" value="KLT45528.1"/>
    <property type="molecule type" value="Genomic_DNA"/>
</dbReference>
<feature type="domain" description="MutL C-terminal dimerisation" evidence="4">
    <location>
        <begin position="517"/>
        <end position="709"/>
    </location>
</feature>
<dbReference type="InterPro" id="IPR038973">
    <property type="entry name" value="MutL/Mlh/Pms-like"/>
</dbReference>
<dbReference type="Gene3D" id="3.30.565.10">
    <property type="entry name" value="Histidine kinase-like ATPase, C-terminal domain"/>
    <property type="match status" value="1"/>
</dbReference>
<organism evidence="6 7">
    <name type="scientific">Cutaneotrichosporon oleaginosum</name>
    <dbReference type="NCBI Taxonomy" id="879819"/>
    <lineage>
        <taxon>Eukaryota</taxon>
        <taxon>Fungi</taxon>
        <taxon>Dikarya</taxon>
        <taxon>Basidiomycota</taxon>
        <taxon>Agaricomycotina</taxon>
        <taxon>Tremellomycetes</taxon>
        <taxon>Trichosporonales</taxon>
        <taxon>Trichosporonaceae</taxon>
        <taxon>Cutaneotrichosporon</taxon>
    </lineage>
</organism>
<dbReference type="Proteomes" id="UP000053611">
    <property type="component" value="Unassembled WGS sequence"/>
</dbReference>
<evidence type="ECO:0000256" key="3">
    <source>
        <dbReference type="SAM" id="MobiDB-lite"/>
    </source>
</evidence>
<dbReference type="Gene3D" id="3.30.230.10">
    <property type="match status" value="1"/>
</dbReference>
<dbReference type="GO" id="GO:0030983">
    <property type="term" value="F:mismatched DNA binding"/>
    <property type="evidence" value="ECO:0007669"/>
    <property type="project" value="InterPro"/>
</dbReference>
<dbReference type="PANTHER" id="PTHR10073:SF47">
    <property type="entry name" value="DNA MISMATCH REPAIR PROTEIN MLH3"/>
    <property type="match status" value="1"/>
</dbReference>
<name>A0A0J0XWV3_9TREE</name>
<dbReference type="InterPro" id="IPR020568">
    <property type="entry name" value="Ribosomal_Su5_D2-typ_SF"/>
</dbReference>
<dbReference type="GO" id="GO:0016887">
    <property type="term" value="F:ATP hydrolysis activity"/>
    <property type="evidence" value="ECO:0007669"/>
    <property type="project" value="InterPro"/>
</dbReference>
<dbReference type="InterPro" id="IPR037198">
    <property type="entry name" value="MutL_C_sf"/>
</dbReference>
<dbReference type="GO" id="GO:0140664">
    <property type="term" value="F:ATP-dependent DNA damage sensor activity"/>
    <property type="evidence" value="ECO:0007669"/>
    <property type="project" value="InterPro"/>
</dbReference>
<dbReference type="RefSeq" id="XP_018282019.1">
    <property type="nucleotide sequence ID" value="XM_018426357.1"/>
</dbReference>
<dbReference type="SUPFAM" id="SSF118116">
    <property type="entry name" value="DNA mismatch repair protein MutL"/>
    <property type="match status" value="1"/>
</dbReference>
<dbReference type="InterPro" id="IPR042121">
    <property type="entry name" value="MutL_C_regsub"/>
</dbReference>
<dbReference type="InterPro" id="IPR014790">
    <property type="entry name" value="MutL_C"/>
</dbReference>